<sequence length="123" mass="13669">MRYSTGLGFVASLALSAVAQRAAQAPLHLGPNFSRPGFYPNITAYGANVQRLELSSLSGDDFTVAGHQAFPSHQVRVKRVKDFCDPTVNVYSGYLDVDYGAKHLFFYFFESRNDPDSDPVLMW</sequence>
<keyword evidence="2" id="KW-0121">Carboxypeptidase</keyword>
<dbReference type="GO" id="GO:0006508">
    <property type="term" value="P:proteolysis"/>
    <property type="evidence" value="ECO:0007669"/>
    <property type="project" value="UniProtKB-KW"/>
</dbReference>
<dbReference type="InterPro" id="IPR029058">
    <property type="entry name" value="AB_hydrolase_fold"/>
</dbReference>
<keyword evidence="3" id="KW-0645">Protease</keyword>
<evidence type="ECO:0000256" key="3">
    <source>
        <dbReference type="ARBA" id="ARBA00022670"/>
    </source>
</evidence>
<dbReference type="Proteomes" id="UP000663850">
    <property type="component" value="Unassembled WGS sequence"/>
</dbReference>
<gene>
    <name evidence="7" type="ORF">RDB_LOCUS3788</name>
</gene>
<dbReference type="Pfam" id="PF00450">
    <property type="entry name" value="Peptidase_S10"/>
    <property type="match status" value="1"/>
</dbReference>
<evidence type="ECO:0000256" key="1">
    <source>
        <dbReference type="ARBA" id="ARBA00009431"/>
    </source>
</evidence>
<comment type="similarity">
    <text evidence="1">Belongs to the peptidase S10 family.</text>
</comment>
<dbReference type="GO" id="GO:0004185">
    <property type="term" value="F:serine-type carboxypeptidase activity"/>
    <property type="evidence" value="ECO:0007669"/>
    <property type="project" value="InterPro"/>
</dbReference>
<keyword evidence="6" id="KW-0732">Signal</keyword>
<keyword evidence="5" id="KW-0325">Glycoprotein</keyword>
<evidence type="ECO:0000256" key="2">
    <source>
        <dbReference type="ARBA" id="ARBA00022645"/>
    </source>
</evidence>
<protein>
    <submittedName>
        <fullName evidence="7">Uncharacterized protein</fullName>
    </submittedName>
</protein>
<evidence type="ECO:0000313" key="7">
    <source>
        <dbReference type="EMBL" id="CAE6414750.1"/>
    </source>
</evidence>
<feature type="signal peptide" evidence="6">
    <location>
        <begin position="1"/>
        <end position="19"/>
    </location>
</feature>
<evidence type="ECO:0000256" key="4">
    <source>
        <dbReference type="ARBA" id="ARBA00022801"/>
    </source>
</evidence>
<dbReference type="AlphaFoldDB" id="A0A8H2X2W2"/>
<name>A0A8H2X2W2_9AGAM</name>
<dbReference type="SUPFAM" id="SSF53474">
    <property type="entry name" value="alpha/beta-Hydrolases"/>
    <property type="match status" value="1"/>
</dbReference>
<proteinExistence type="inferred from homology"/>
<accession>A0A8H2X2W2</accession>
<feature type="chain" id="PRO_5034067120" evidence="6">
    <location>
        <begin position="20"/>
        <end position="123"/>
    </location>
</feature>
<dbReference type="Gene3D" id="3.40.50.1820">
    <property type="entry name" value="alpha/beta hydrolase"/>
    <property type="match status" value="1"/>
</dbReference>
<dbReference type="EMBL" id="CAJMWZ010000246">
    <property type="protein sequence ID" value="CAE6414750.1"/>
    <property type="molecule type" value="Genomic_DNA"/>
</dbReference>
<evidence type="ECO:0000256" key="5">
    <source>
        <dbReference type="ARBA" id="ARBA00023180"/>
    </source>
</evidence>
<evidence type="ECO:0000256" key="6">
    <source>
        <dbReference type="SAM" id="SignalP"/>
    </source>
</evidence>
<dbReference type="InterPro" id="IPR001563">
    <property type="entry name" value="Peptidase_S10"/>
</dbReference>
<organism evidence="7 8">
    <name type="scientific">Rhizoctonia solani</name>
    <dbReference type="NCBI Taxonomy" id="456999"/>
    <lineage>
        <taxon>Eukaryota</taxon>
        <taxon>Fungi</taxon>
        <taxon>Dikarya</taxon>
        <taxon>Basidiomycota</taxon>
        <taxon>Agaricomycotina</taxon>
        <taxon>Agaricomycetes</taxon>
        <taxon>Cantharellales</taxon>
        <taxon>Ceratobasidiaceae</taxon>
        <taxon>Rhizoctonia</taxon>
    </lineage>
</organism>
<evidence type="ECO:0000313" key="8">
    <source>
        <dbReference type="Proteomes" id="UP000663850"/>
    </source>
</evidence>
<reference evidence="7" key="1">
    <citation type="submission" date="2021-01" db="EMBL/GenBank/DDBJ databases">
        <authorList>
            <person name="Kaushik A."/>
        </authorList>
    </citation>
    <scope>NUCLEOTIDE SEQUENCE</scope>
    <source>
        <strain evidence="7">Type strain: AG8-Rh-89/</strain>
    </source>
</reference>
<comment type="caution">
    <text evidence="7">The sequence shown here is derived from an EMBL/GenBank/DDBJ whole genome shotgun (WGS) entry which is preliminary data.</text>
</comment>
<keyword evidence="4" id="KW-0378">Hydrolase</keyword>